<dbReference type="EMBL" id="SATR01000031">
    <property type="protein sequence ID" value="TFH90255.1"/>
    <property type="molecule type" value="Genomic_DNA"/>
</dbReference>
<keyword evidence="3" id="KW-1185">Reference proteome</keyword>
<protein>
    <recommendedName>
        <fullName evidence="4">DUF2059 domain-containing protein</fullName>
    </recommendedName>
</protein>
<name>A0A4Y8WCG0_9VIBR</name>
<comment type="caution">
    <text evidence="2">The sequence shown here is derived from an EMBL/GenBank/DDBJ whole genome shotgun (WGS) entry which is preliminary data.</text>
</comment>
<organism evidence="2 3">
    <name type="scientific">Vibrio ouci</name>
    <dbReference type="NCBI Taxonomy" id="2499078"/>
    <lineage>
        <taxon>Bacteria</taxon>
        <taxon>Pseudomonadati</taxon>
        <taxon>Pseudomonadota</taxon>
        <taxon>Gammaproteobacteria</taxon>
        <taxon>Vibrionales</taxon>
        <taxon>Vibrionaceae</taxon>
        <taxon>Vibrio</taxon>
    </lineage>
</organism>
<gene>
    <name evidence="2" type="ORF">ELS82_17590</name>
</gene>
<dbReference type="AlphaFoldDB" id="A0A4Y8WCG0"/>
<sequence length="187" mass="21611">MKTHHVIPLSLLLATVPFSLSSVYAEEVRQEQRAEVVQANWHEAYDLMGYSRGQQFIIRAIGELTTEEALRARLTDWYNYLNANATKIIEQGFFPDDPDYREAFVAKQVVFFTLFLKGELTVELLKQFEDRHDGNPINTITNELFDEFLNLSKSYFATHYPDLSKVLDIQTLVEPFRPYVVTNVGTP</sequence>
<dbReference type="Proteomes" id="UP000297753">
    <property type="component" value="Unassembled WGS sequence"/>
</dbReference>
<accession>A0A4Y8WCG0</accession>
<evidence type="ECO:0000313" key="2">
    <source>
        <dbReference type="EMBL" id="TFH90255.1"/>
    </source>
</evidence>
<proteinExistence type="predicted"/>
<evidence type="ECO:0000256" key="1">
    <source>
        <dbReference type="SAM" id="SignalP"/>
    </source>
</evidence>
<dbReference type="RefSeq" id="WP_134836638.1">
    <property type="nucleotide sequence ID" value="NZ_SATR01000031.1"/>
</dbReference>
<keyword evidence="1" id="KW-0732">Signal</keyword>
<evidence type="ECO:0008006" key="4">
    <source>
        <dbReference type="Google" id="ProtNLM"/>
    </source>
</evidence>
<feature type="signal peptide" evidence="1">
    <location>
        <begin position="1"/>
        <end position="25"/>
    </location>
</feature>
<evidence type="ECO:0000313" key="3">
    <source>
        <dbReference type="Proteomes" id="UP000297753"/>
    </source>
</evidence>
<reference evidence="2 3" key="1">
    <citation type="submission" date="2019-01" db="EMBL/GenBank/DDBJ databases">
        <title>Vibrio BEI176 sp. nov, a marine bacterium isolated from China: eastern marignal seas.</title>
        <authorList>
            <person name="Li B."/>
        </authorList>
    </citation>
    <scope>NUCLEOTIDE SEQUENCE [LARGE SCALE GENOMIC DNA]</scope>
    <source>
        <strain evidence="2 3">BEI176</strain>
    </source>
</reference>
<feature type="chain" id="PRO_5021482064" description="DUF2059 domain-containing protein" evidence="1">
    <location>
        <begin position="26"/>
        <end position="187"/>
    </location>
</feature>